<dbReference type="GO" id="GO:0003677">
    <property type="term" value="F:DNA binding"/>
    <property type="evidence" value="ECO:0007669"/>
    <property type="project" value="UniProtKB-UniRule"/>
</dbReference>
<gene>
    <name evidence="11" type="primary">whiB</name>
    <name evidence="14" type="ORF">Cco03nite_68770</name>
</gene>
<keyword evidence="11" id="KW-0963">Cytoplasm</keyword>
<keyword evidence="8 11" id="KW-0238">DNA-binding</keyword>
<dbReference type="GO" id="GO:0035731">
    <property type="term" value="F:dinitrosyl-iron complex binding"/>
    <property type="evidence" value="ECO:0007669"/>
    <property type="project" value="UniProtKB-UniRule"/>
</dbReference>
<dbReference type="GO" id="GO:0005737">
    <property type="term" value="C:cytoplasm"/>
    <property type="evidence" value="ECO:0007669"/>
    <property type="project" value="UniProtKB-SubCell"/>
</dbReference>
<dbReference type="InterPro" id="IPR003482">
    <property type="entry name" value="Whib"/>
</dbReference>
<organism evidence="14 15">
    <name type="scientific">Catellatospora coxensis</name>
    <dbReference type="NCBI Taxonomy" id="310354"/>
    <lineage>
        <taxon>Bacteria</taxon>
        <taxon>Bacillati</taxon>
        <taxon>Actinomycetota</taxon>
        <taxon>Actinomycetes</taxon>
        <taxon>Micromonosporales</taxon>
        <taxon>Micromonosporaceae</taxon>
        <taxon>Catellatospora</taxon>
    </lineage>
</organism>
<dbReference type="GO" id="GO:0047134">
    <property type="term" value="F:protein-disulfide reductase [NAD(P)H] activity"/>
    <property type="evidence" value="ECO:0007669"/>
    <property type="project" value="TreeGrafter"/>
</dbReference>
<dbReference type="EMBL" id="BONI01000082">
    <property type="protein sequence ID" value="GIG10177.1"/>
    <property type="molecule type" value="Genomic_DNA"/>
</dbReference>
<dbReference type="GO" id="GO:0045454">
    <property type="term" value="P:cell redox homeostasis"/>
    <property type="evidence" value="ECO:0007669"/>
    <property type="project" value="TreeGrafter"/>
</dbReference>
<evidence type="ECO:0000256" key="6">
    <source>
        <dbReference type="ARBA" id="ARBA00023014"/>
    </source>
</evidence>
<dbReference type="PROSITE" id="PS51674">
    <property type="entry name" value="4FE4S_WBL"/>
    <property type="match status" value="1"/>
</dbReference>
<dbReference type="GO" id="GO:0051539">
    <property type="term" value="F:4 iron, 4 sulfur cluster binding"/>
    <property type="evidence" value="ECO:0007669"/>
    <property type="project" value="UniProtKB-UniRule"/>
</dbReference>
<dbReference type="PANTHER" id="PTHR38839:SF6">
    <property type="entry name" value="TRANSCRIPTIONAL REGULATOR WHIB1"/>
    <property type="match status" value="1"/>
</dbReference>
<feature type="binding site" evidence="11">
    <location>
        <position position="58"/>
    </location>
    <ligand>
        <name>[4Fe-4S] cluster</name>
        <dbReference type="ChEBI" id="CHEBI:49883"/>
    </ligand>
</feature>
<evidence type="ECO:0000259" key="13">
    <source>
        <dbReference type="PROSITE" id="PS51674"/>
    </source>
</evidence>
<comment type="subcellular location">
    <subcellularLocation>
        <location evidence="1 11">Cytoplasm</location>
    </subcellularLocation>
</comment>
<dbReference type="Proteomes" id="UP000630887">
    <property type="component" value="Unassembled WGS sequence"/>
</dbReference>
<dbReference type="Pfam" id="PF02467">
    <property type="entry name" value="Whib"/>
    <property type="match status" value="1"/>
</dbReference>
<proteinExistence type="inferred from homology"/>
<dbReference type="InterPro" id="IPR034768">
    <property type="entry name" value="4FE4S_WBL"/>
</dbReference>
<evidence type="ECO:0000313" key="14">
    <source>
        <dbReference type="EMBL" id="GIG10177.1"/>
    </source>
</evidence>
<dbReference type="PANTHER" id="PTHR38839">
    <property type="entry name" value="TRANSCRIPTIONAL REGULATOR WHID-RELATED"/>
    <property type="match status" value="1"/>
</dbReference>
<evidence type="ECO:0000256" key="2">
    <source>
        <dbReference type="ARBA" id="ARBA00006597"/>
    </source>
</evidence>
<keyword evidence="5 11" id="KW-0408">Iron</keyword>
<comment type="PTM">
    <text evidence="11">The Fe-S cluster can be nitrosylated by nitric oxide (NO).</text>
</comment>
<feature type="binding site" evidence="11">
    <location>
        <position position="68"/>
    </location>
    <ligand>
        <name>[4Fe-4S] cluster</name>
        <dbReference type="ChEBI" id="CHEBI:49883"/>
    </ligand>
</feature>
<dbReference type="GO" id="GO:0046872">
    <property type="term" value="F:metal ion binding"/>
    <property type="evidence" value="ECO:0007669"/>
    <property type="project" value="UniProtKB-KW"/>
</dbReference>
<comment type="caution">
    <text evidence="14">The sequence shown here is derived from an EMBL/GenBank/DDBJ whole genome shotgun (WGS) entry which is preliminary data.</text>
</comment>
<comment type="PTM">
    <text evidence="11">Upon Fe-S cluster removal intramolecular disulfide bonds are formed.</text>
</comment>
<evidence type="ECO:0000256" key="7">
    <source>
        <dbReference type="ARBA" id="ARBA00023015"/>
    </source>
</evidence>
<reference evidence="14 15" key="1">
    <citation type="submission" date="2021-01" db="EMBL/GenBank/DDBJ databases">
        <title>Whole genome shotgun sequence of Catellatospora coxensis NBRC 107359.</title>
        <authorList>
            <person name="Komaki H."/>
            <person name="Tamura T."/>
        </authorList>
    </citation>
    <scope>NUCLEOTIDE SEQUENCE [LARGE SCALE GENOMIC DNA]</scope>
    <source>
        <strain evidence="14 15">NBRC 107359</strain>
    </source>
</reference>
<keyword evidence="6 11" id="KW-0411">Iron-sulfur</keyword>
<feature type="binding site" evidence="11">
    <location>
        <position position="62"/>
    </location>
    <ligand>
        <name>[4Fe-4S] cluster</name>
        <dbReference type="ChEBI" id="CHEBI:49883"/>
    </ligand>
</feature>
<evidence type="ECO:0000256" key="12">
    <source>
        <dbReference type="SAM" id="MobiDB-lite"/>
    </source>
</evidence>
<evidence type="ECO:0000256" key="8">
    <source>
        <dbReference type="ARBA" id="ARBA00023125"/>
    </source>
</evidence>
<evidence type="ECO:0000256" key="10">
    <source>
        <dbReference type="ARBA" id="ARBA00023163"/>
    </source>
</evidence>
<keyword evidence="3 11" id="KW-0004">4Fe-4S</keyword>
<accession>A0A8J3L1A9</accession>
<evidence type="ECO:0000256" key="9">
    <source>
        <dbReference type="ARBA" id="ARBA00023157"/>
    </source>
</evidence>
<comment type="cofactor">
    <cofactor evidence="11">
        <name>[4Fe-4S] cluster</name>
        <dbReference type="ChEBI" id="CHEBI:49883"/>
    </cofactor>
    <text evidence="11">Binds 1 [4Fe-4S] cluster per subunit. Following nitrosylation of the [4Fe-4S] cluster binds 1 [4Fe-8(NO)] cluster per subunit.</text>
</comment>
<dbReference type="HAMAP" id="MF_01479">
    <property type="entry name" value="WhiB"/>
    <property type="match status" value="1"/>
</dbReference>
<feature type="domain" description="4Fe-4S Wbl-type" evidence="13">
    <location>
        <begin position="25"/>
        <end position="92"/>
    </location>
</feature>
<dbReference type="GO" id="GO:0045892">
    <property type="term" value="P:negative regulation of DNA-templated transcription"/>
    <property type="evidence" value="ECO:0007669"/>
    <property type="project" value="TreeGrafter"/>
</dbReference>
<keyword evidence="15" id="KW-1185">Reference proteome</keyword>
<keyword evidence="10 11" id="KW-0804">Transcription</keyword>
<comment type="similarity">
    <text evidence="2 11">Belongs to the WhiB family.</text>
</comment>
<evidence type="ECO:0000313" key="15">
    <source>
        <dbReference type="Proteomes" id="UP000630887"/>
    </source>
</evidence>
<protein>
    <recommendedName>
        <fullName evidence="11">Transcriptional regulator WhiB</fullName>
    </recommendedName>
</protein>
<evidence type="ECO:0000256" key="4">
    <source>
        <dbReference type="ARBA" id="ARBA00022723"/>
    </source>
</evidence>
<evidence type="ECO:0000256" key="11">
    <source>
        <dbReference type="HAMAP-Rule" id="MF_01479"/>
    </source>
</evidence>
<name>A0A8J3L1A9_9ACTN</name>
<keyword evidence="4 11" id="KW-0479">Metal-binding</keyword>
<feature type="binding site" evidence="11">
    <location>
        <position position="26"/>
    </location>
    <ligand>
        <name>[4Fe-4S] cluster</name>
        <dbReference type="ChEBI" id="CHEBI:49883"/>
    </ligand>
</feature>
<feature type="region of interest" description="Disordered" evidence="12">
    <location>
        <begin position="1"/>
        <end position="23"/>
    </location>
</feature>
<dbReference type="AlphaFoldDB" id="A0A8J3L1A9"/>
<evidence type="ECO:0000256" key="3">
    <source>
        <dbReference type="ARBA" id="ARBA00022485"/>
    </source>
</evidence>
<keyword evidence="7 11" id="KW-0805">Transcription regulation</keyword>
<comment type="function">
    <text evidence="11">Acts as a transcriptional regulator. Probably redox-responsive. The apo- but not holo-form probably binds DNA.</text>
</comment>
<sequence>MSVFGAGRSYGLESPRGEDWRKRSACRDQDPELFFPLGEGGFRTGDALAQEQEAAAFCVAACPVRSECLKWAQETGQDTGVWGGLNELERMSRPDFQSAKHDDGRAHGVRRTHCAKGHALTPDNVRERFYRGRVIRECHTCRLRRDSDARARARVAVAA</sequence>
<keyword evidence="9 11" id="KW-1015">Disulfide bond</keyword>
<evidence type="ECO:0000256" key="1">
    <source>
        <dbReference type="ARBA" id="ARBA00004496"/>
    </source>
</evidence>
<evidence type="ECO:0000256" key="5">
    <source>
        <dbReference type="ARBA" id="ARBA00023004"/>
    </source>
</evidence>